<dbReference type="EMBL" id="BARS01022208">
    <property type="protein sequence ID" value="GAG12283.1"/>
    <property type="molecule type" value="Genomic_DNA"/>
</dbReference>
<dbReference type="Gene3D" id="2.40.40.20">
    <property type="match status" value="1"/>
</dbReference>
<evidence type="ECO:0000256" key="3">
    <source>
        <dbReference type="ARBA" id="ARBA00022793"/>
    </source>
</evidence>
<dbReference type="PANTHER" id="PTHR21012">
    <property type="entry name" value="ASPARTATE 1-DECARBOXYLASE"/>
    <property type="match status" value="1"/>
</dbReference>
<dbReference type="AlphaFoldDB" id="X0VIF4"/>
<organism evidence="9">
    <name type="scientific">marine sediment metagenome</name>
    <dbReference type="NCBI Taxonomy" id="412755"/>
    <lineage>
        <taxon>unclassified sequences</taxon>
        <taxon>metagenomes</taxon>
        <taxon>ecological metagenomes</taxon>
    </lineage>
</organism>
<keyword evidence="7" id="KW-0704">Schiff base</keyword>
<evidence type="ECO:0000256" key="4">
    <source>
        <dbReference type="ARBA" id="ARBA00022813"/>
    </source>
</evidence>
<dbReference type="InterPro" id="IPR003190">
    <property type="entry name" value="Asp_decarbox"/>
</dbReference>
<protein>
    <recommendedName>
        <fullName evidence="10">Aspartate 1-decarboxylase</fullName>
    </recommendedName>
</protein>
<keyword evidence="5" id="KW-0865">Zymogen</keyword>
<keyword evidence="4" id="KW-0068">Autocatalytic cleavage</keyword>
<evidence type="ECO:0000256" key="1">
    <source>
        <dbReference type="ARBA" id="ARBA00022490"/>
    </source>
</evidence>
<dbReference type="PIRSF" id="PIRSF006246">
    <property type="entry name" value="Asp_decarbox"/>
    <property type="match status" value="1"/>
</dbReference>
<dbReference type="GO" id="GO:0006523">
    <property type="term" value="P:alanine biosynthetic process"/>
    <property type="evidence" value="ECO:0007669"/>
    <property type="project" value="InterPro"/>
</dbReference>
<evidence type="ECO:0000256" key="8">
    <source>
        <dbReference type="ARBA" id="ARBA00023317"/>
    </source>
</evidence>
<reference evidence="9" key="1">
    <citation type="journal article" date="2014" name="Front. Microbiol.">
        <title>High frequency of phylogenetically diverse reductive dehalogenase-homologous genes in deep subseafloor sedimentary metagenomes.</title>
        <authorList>
            <person name="Kawai M."/>
            <person name="Futagami T."/>
            <person name="Toyoda A."/>
            <person name="Takaki Y."/>
            <person name="Nishi S."/>
            <person name="Hori S."/>
            <person name="Arai W."/>
            <person name="Tsubouchi T."/>
            <person name="Morono Y."/>
            <person name="Uchiyama I."/>
            <person name="Ito T."/>
            <person name="Fujiyama A."/>
            <person name="Inagaki F."/>
            <person name="Takami H."/>
        </authorList>
    </citation>
    <scope>NUCLEOTIDE SEQUENCE</scope>
    <source>
        <strain evidence="9">Expedition CK06-06</strain>
    </source>
</reference>
<evidence type="ECO:0000256" key="6">
    <source>
        <dbReference type="ARBA" id="ARBA00023239"/>
    </source>
</evidence>
<evidence type="ECO:0000313" key="9">
    <source>
        <dbReference type="EMBL" id="GAG12283.1"/>
    </source>
</evidence>
<evidence type="ECO:0008006" key="10">
    <source>
        <dbReference type="Google" id="ProtNLM"/>
    </source>
</evidence>
<evidence type="ECO:0000256" key="5">
    <source>
        <dbReference type="ARBA" id="ARBA00023145"/>
    </source>
</evidence>
<evidence type="ECO:0000256" key="7">
    <source>
        <dbReference type="ARBA" id="ARBA00023270"/>
    </source>
</evidence>
<dbReference type="SUPFAM" id="SSF50692">
    <property type="entry name" value="ADC-like"/>
    <property type="match status" value="1"/>
</dbReference>
<dbReference type="NCBIfam" id="TIGR00223">
    <property type="entry name" value="panD"/>
    <property type="match status" value="1"/>
</dbReference>
<sequence length="128" mass="13919">MRTMLKSKIHRAHVTEADLHYEGSITLDPILIEAADLLPFELVHVLDITNGARLETYVIEGERGKGEVVINGAAAHLVDKGDLVIILAYASVSEEEAPHQLPKLIYVDEENKIESVGGSAVLPQEAVV</sequence>
<dbReference type="GO" id="GO:0005829">
    <property type="term" value="C:cytosol"/>
    <property type="evidence" value="ECO:0007669"/>
    <property type="project" value="TreeGrafter"/>
</dbReference>
<gene>
    <name evidence="9" type="ORF">S01H1_35535</name>
</gene>
<dbReference type="Pfam" id="PF02261">
    <property type="entry name" value="Asp_decarbox"/>
    <property type="match status" value="1"/>
</dbReference>
<dbReference type="PANTHER" id="PTHR21012:SF0">
    <property type="entry name" value="ASPARTATE 1-DECARBOXYLASE"/>
    <property type="match status" value="1"/>
</dbReference>
<dbReference type="GO" id="GO:0015940">
    <property type="term" value="P:pantothenate biosynthetic process"/>
    <property type="evidence" value="ECO:0007669"/>
    <property type="project" value="UniProtKB-KW"/>
</dbReference>
<dbReference type="GO" id="GO:0004068">
    <property type="term" value="F:aspartate 1-decarboxylase activity"/>
    <property type="evidence" value="ECO:0007669"/>
    <property type="project" value="InterPro"/>
</dbReference>
<dbReference type="InterPro" id="IPR009010">
    <property type="entry name" value="Asp_de-COase-like_dom_sf"/>
</dbReference>
<keyword evidence="6" id="KW-0456">Lyase</keyword>
<keyword evidence="2" id="KW-0566">Pantothenate biosynthesis</keyword>
<accession>X0VIF4</accession>
<dbReference type="HAMAP" id="MF_00446">
    <property type="entry name" value="PanD"/>
    <property type="match status" value="1"/>
</dbReference>
<comment type="caution">
    <text evidence="9">The sequence shown here is derived from an EMBL/GenBank/DDBJ whole genome shotgun (WGS) entry which is preliminary data.</text>
</comment>
<name>X0VIF4_9ZZZZ</name>
<keyword evidence="8" id="KW-0670">Pyruvate</keyword>
<keyword evidence="3" id="KW-0210">Decarboxylase</keyword>
<evidence type="ECO:0000256" key="2">
    <source>
        <dbReference type="ARBA" id="ARBA00022655"/>
    </source>
</evidence>
<dbReference type="CDD" id="cd06919">
    <property type="entry name" value="Asp_decarbox"/>
    <property type="match status" value="1"/>
</dbReference>
<keyword evidence="1" id="KW-0963">Cytoplasm</keyword>
<proteinExistence type="inferred from homology"/>